<sequence>MENLVSSWFYGAIAVFLWLFFTAEQAVNHIVMQFNPFVIYCIVCALLFFPIVKFRWARVFKIWRKTPKETPSERPDDDQIIQDSGRPWSVTVKRTKPKPKPTALTPQVEAKSDFMDGFINFFKNIVVAMFFVPLSPLFCGYFWLKDWRAGDRH</sequence>
<reference evidence="3 4" key="1">
    <citation type="submission" date="2024-09" db="EMBL/GenBank/DDBJ databases">
        <authorList>
            <person name="Sun Q."/>
            <person name="Mori K."/>
        </authorList>
    </citation>
    <scope>NUCLEOTIDE SEQUENCE [LARGE SCALE GENOMIC DNA]</scope>
    <source>
        <strain evidence="3 4">TBRC 4575</strain>
    </source>
</reference>
<dbReference type="Proteomes" id="UP001589855">
    <property type="component" value="Unassembled WGS sequence"/>
</dbReference>
<evidence type="ECO:0000256" key="1">
    <source>
        <dbReference type="SAM" id="MobiDB-lite"/>
    </source>
</evidence>
<dbReference type="RefSeq" id="WP_345370778.1">
    <property type="nucleotide sequence ID" value="NZ_BAABRM010000047.1"/>
</dbReference>
<keyword evidence="2" id="KW-1133">Transmembrane helix</keyword>
<keyword evidence="4" id="KW-1185">Reference proteome</keyword>
<dbReference type="EMBL" id="JBHLUK010000065">
    <property type="protein sequence ID" value="MFC0424013.1"/>
    <property type="molecule type" value="Genomic_DNA"/>
</dbReference>
<accession>A0ABV6K3I6</accession>
<evidence type="ECO:0000313" key="3">
    <source>
        <dbReference type="EMBL" id="MFC0424013.1"/>
    </source>
</evidence>
<keyword evidence="2" id="KW-0812">Transmembrane</keyword>
<evidence type="ECO:0000313" key="4">
    <source>
        <dbReference type="Proteomes" id="UP001589855"/>
    </source>
</evidence>
<feature type="transmembrane region" description="Helical" evidence="2">
    <location>
        <begin position="7"/>
        <end position="31"/>
    </location>
</feature>
<feature type="region of interest" description="Disordered" evidence="1">
    <location>
        <begin position="68"/>
        <end position="102"/>
    </location>
</feature>
<keyword evidence="2" id="KW-0472">Membrane</keyword>
<feature type="transmembrane region" description="Helical" evidence="2">
    <location>
        <begin position="37"/>
        <end position="56"/>
    </location>
</feature>
<feature type="transmembrane region" description="Helical" evidence="2">
    <location>
        <begin position="121"/>
        <end position="144"/>
    </location>
</feature>
<gene>
    <name evidence="3" type="ORF">ACFFGS_07775</name>
</gene>
<proteinExistence type="predicted"/>
<organism evidence="3 4">
    <name type="scientific">Lactiplantibacillus plajomi</name>
    <dbReference type="NCBI Taxonomy" id="1457217"/>
    <lineage>
        <taxon>Bacteria</taxon>
        <taxon>Bacillati</taxon>
        <taxon>Bacillota</taxon>
        <taxon>Bacilli</taxon>
        <taxon>Lactobacillales</taxon>
        <taxon>Lactobacillaceae</taxon>
        <taxon>Lactiplantibacillus</taxon>
    </lineage>
</organism>
<evidence type="ECO:0000256" key="2">
    <source>
        <dbReference type="SAM" id="Phobius"/>
    </source>
</evidence>
<name>A0ABV6K3I6_9LACO</name>
<comment type="caution">
    <text evidence="3">The sequence shown here is derived from an EMBL/GenBank/DDBJ whole genome shotgun (WGS) entry which is preliminary data.</text>
</comment>
<protein>
    <recommendedName>
        <fullName evidence="5">Integral membrane protein</fullName>
    </recommendedName>
</protein>
<evidence type="ECO:0008006" key="5">
    <source>
        <dbReference type="Google" id="ProtNLM"/>
    </source>
</evidence>